<dbReference type="GO" id="GO:0008707">
    <property type="term" value="F:inositol hexakisphosphate 4-phosphatase activity"/>
    <property type="evidence" value="ECO:0007669"/>
    <property type="project" value="UniProtKB-EC"/>
</dbReference>
<feature type="domain" description="Solute-binding protein family 5" evidence="5">
    <location>
        <begin position="90"/>
        <end position="454"/>
    </location>
</feature>
<evidence type="ECO:0000256" key="1">
    <source>
        <dbReference type="ARBA" id="ARBA00005695"/>
    </source>
</evidence>
<dbReference type="KEGG" id="glo:Glov_2097"/>
<reference evidence="6 7" key="1">
    <citation type="submission" date="2008-05" db="EMBL/GenBank/DDBJ databases">
        <title>Complete sequence of chromosome of Geobacter lovleyi SZ.</title>
        <authorList>
            <consortium name="US DOE Joint Genome Institute"/>
            <person name="Lucas S."/>
            <person name="Copeland A."/>
            <person name="Lapidus A."/>
            <person name="Glavina del Rio T."/>
            <person name="Dalin E."/>
            <person name="Tice H."/>
            <person name="Bruce D."/>
            <person name="Goodwin L."/>
            <person name="Pitluck S."/>
            <person name="Chertkov O."/>
            <person name="Meincke L."/>
            <person name="Brettin T."/>
            <person name="Detter J.C."/>
            <person name="Han C."/>
            <person name="Tapia R."/>
            <person name="Kuske C.R."/>
            <person name="Schmutz J."/>
            <person name="Larimer F."/>
            <person name="Land M."/>
            <person name="Hauser L."/>
            <person name="Kyrpides N."/>
            <person name="Mikhailova N."/>
            <person name="Sung Y."/>
            <person name="Fletcher K.E."/>
            <person name="Ritalahti K.M."/>
            <person name="Loeffler F.E."/>
            <person name="Richardson P."/>
        </authorList>
    </citation>
    <scope>NUCLEOTIDE SEQUENCE [LARGE SCALE GENOMIC DNA]</scope>
    <source>
        <strain evidence="7">ATCC BAA-1151 / DSM 17278 / SZ</strain>
    </source>
</reference>
<gene>
    <name evidence="6" type="ordered locus">Glov_2097</name>
</gene>
<dbReference type="CDD" id="cd08514">
    <property type="entry name" value="PBP2_AppA_like"/>
    <property type="match status" value="1"/>
</dbReference>
<sequence>MTVKGGFRSFCLRATLPVVLWLLCAACTGSEAPPAKQNVSAAPPAYGDTLVEGTIGEASTLIPILASDSASHSVAGLIYNGLIKYDKNLKIVGDLAESYLVSSDGLTITFKLRRNVTWHDGKPFTSRDVLYTYRVIIDPKTPTAYSEDFKQVAAVAAPDAHTVVVRYARPYAPSLASWGVAVLPSHLLEGQDITRSPLARKPVGTGPFRFAEWVAGQKIVLEANKDYFEGRPYLDRYVFRLIPDTSTMYMELKAGGIDQMGLTPVQFARQTDSSRFKSAFNKYRYPSNGYLYLGYNLRHPTFKDTRVRRAITAAINKQELIQGVLFGMGQKANGPMIPGRWAHNPNVKDIAYDPAYARQLLAEAGWQAGPDGFLQKDGKPLRFTILTNQGNQQRLMTAQIIQQRLKQVGIDVRIRVVEWAAFLKEFIDKGNFEVVLLAWLTSQDPDMYDIWHSSKTKPGELNFIGYNNPEVDRLLEEGRSTFDIEKRKQAYYRIQDILAEEQPYTFLYVPDALPVVSSRIRGIEPAPAGIGHNLIRWYVPRMEQRY</sequence>
<dbReference type="eggNOG" id="COG0747">
    <property type="taxonomic scope" value="Bacteria"/>
</dbReference>
<keyword evidence="3 4" id="KW-0732">Signal</keyword>
<dbReference type="SUPFAM" id="SSF53850">
    <property type="entry name" value="Periplasmic binding protein-like II"/>
    <property type="match status" value="1"/>
</dbReference>
<proteinExistence type="inferred from homology"/>
<dbReference type="GO" id="GO:0030288">
    <property type="term" value="C:outer membrane-bounded periplasmic space"/>
    <property type="evidence" value="ECO:0007669"/>
    <property type="project" value="UniProtKB-ARBA"/>
</dbReference>
<dbReference type="HOGENOM" id="CLU_017028_8_6_7"/>
<dbReference type="PIRSF" id="PIRSF002741">
    <property type="entry name" value="MppA"/>
    <property type="match status" value="1"/>
</dbReference>
<evidence type="ECO:0000313" key="6">
    <source>
        <dbReference type="EMBL" id="ACD95813.1"/>
    </source>
</evidence>
<dbReference type="InterPro" id="IPR000914">
    <property type="entry name" value="SBP_5_dom"/>
</dbReference>
<dbReference type="GO" id="GO:1904680">
    <property type="term" value="F:peptide transmembrane transporter activity"/>
    <property type="evidence" value="ECO:0007669"/>
    <property type="project" value="TreeGrafter"/>
</dbReference>
<evidence type="ECO:0000259" key="5">
    <source>
        <dbReference type="Pfam" id="PF00496"/>
    </source>
</evidence>
<dbReference type="Gene3D" id="3.40.190.10">
    <property type="entry name" value="Periplasmic binding protein-like II"/>
    <property type="match status" value="1"/>
</dbReference>
<evidence type="ECO:0000256" key="3">
    <source>
        <dbReference type="ARBA" id="ARBA00022729"/>
    </source>
</evidence>
<dbReference type="Pfam" id="PF00496">
    <property type="entry name" value="SBP_bac_5"/>
    <property type="match status" value="1"/>
</dbReference>
<dbReference type="RefSeq" id="WP_012470152.1">
    <property type="nucleotide sequence ID" value="NC_010814.1"/>
</dbReference>
<dbReference type="InterPro" id="IPR030678">
    <property type="entry name" value="Peptide/Ni-bd"/>
</dbReference>
<feature type="chain" id="PRO_5002787497" evidence="4">
    <location>
        <begin position="33"/>
        <end position="546"/>
    </location>
</feature>
<protein>
    <submittedName>
        <fullName evidence="6">4-phytase</fullName>
        <ecNumber evidence="6">3.1.3.26</ecNumber>
    </submittedName>
</protein>
<feature type="signal peptide" evidence="4">
    <location>
        <begin position="1"/>
        <end position="32"/>
    </location>
</feature>
<evidence type="ECO:0000256" key="4">
    <source>
        <dbReference type="SAM" id="SignalP"/>
    </source>
</evidence>
<keyword evidence="2" id="KW-0813">Transport</keyword>
<dbReference type="Gene3D" id="3.90.76.10">
    <property type="entry name" value="Dipeptide-binding Protein, Domain 1"/>
    <property type="match status" value="1"/>
</dbReference>
<dbReference type="GO" id="GO:0015833">
    <property type="term" value="P:peptide transport"/>
    <property type="evidence" value="ECO:0007669"/>
    <property type="project" value="TreeGrafter"/>
</dbReference>
<evidence type="ECO:0000313" key="7">
    <source>
        <dbReference type="Proteomes" id="UP000002420"/>
    </source>
</evidence>
<name>B3E3J4_TRIL1</name>
<dbReference type="EC" id="3.1.3.26" evidence="6"/>
<dbReference type="EMBL" id="CP001089">
    <property type="protein sequence ID" value="ACD95813.1"/>
    <property type="molecule type" value="Genomic_DNA"/>
</dbReference>
<comment type="similarity">
    <text evidence="1">Belongs to the bacterial solute-binding protein 5 family.</text>
</comment>
<dbReference type="PANTHER" id="PTHR30290:SF38">
    <property type="entry name" value="D,D-DIPEPTIDE-BINDING PERIPLASMIC PROTEIN DDPA-RELATED"/>
    <property type="match status" value="1"/>
</dbReference>
<keyword evidence="6" id="KW-0378">Hydrolase</keyword>
<keyword evidence="7" id="KW-1185">Reference proteome</keyword>
<dbReference type="GO" id="GO:0043190">
    <property type="term" value="C:ATP-binding cassette (ABC) transporter complex"/>
    <property type="evidence" value="ECO:0007669"/>
    <property type="project" value="InterPro"/>
</dbReference>
<dbReference type="AlphaFoldDB" id="B3E3J4"/>
<dbReference type="FunFam" id="3.10.105.10:FF:000006">
    <property type="entry name" value="Peptide ABC transporter substrate-binding protein"/>
    <property type="match status" value="1"/>
</dbReference>
<accession>B3E3J4</accession>
<evidence type="ECO:0000256" key="2">
    <source>
        <dbReference type="ARBA" id="ARBA00022448"/>
    </source>
</evidence>
<dbReference type="InterPro" id="IPR039424">
    <property type="entry name" value="SBP_5"/>
</dbReference>
<organism evidence="6 7">
    <name type="scientific">Trichlorobacter lovleyi (strain ATCC BAA-1151 / DSM 17278 / SZ)</name>
    <name type="common">Geobacter lovleyi</name>
    <dbReference type="NCBI Taxonomy" id="398767"/>
    <lineage>
        <taxon>Bacteria</taxon>
        <taxon>Pseudomonadati</taxon>
        <taxon>Thermodesulfobacteriota</taxon>
        <taxon>Desulfuromonadia</taxon>
        <taxon>Geobacterales</taxon>
        <taxon>Geobacteraceae</taxon>
        <taxon>Trichlorobacter</taxon>
    </lineage>
</organism>
<dbReference type="PANTHER" id="PTHR30290">
    <property type="entry name" value="PERIPLASMIC BINDING COMPONENT OF ABC TRANSPORTER"/>
    <property type="match status" value="1"/>
</dbReference>
<dbReference type="OrthoDB" id="9772924at2"/>
<dbReference type="Proteomes" id="UP000002420">
    <property type="component" value="Chromosome"/>
</dbReference>
<dbReference type="STRING" id="398767.Glov_2097"/>
<dbReference type="Gene3D" id="3.10.105.10">
    <property type="entry name" value="Dipeptide-binding Protein, Domain 3"/>
    <property type="match status" value="1"/>
</dbReference>